<dbReference type="CDD" id="cd14361">
    <property type="entry name" value="UBA_HYPK"/>
    <property type="match status" value="1"/>
</dbReference>
<dbReference type="Pfam" id="PF19026">
    <property type="entry name" value="UBA_HYPK"/>
    <property type="match status" value="1"/>
</dbReference>
<evidence type="ECO:0000313" key="3">
    <source>
        <dbReference type="EMBL" id="KAK8237788.1"/>
    </source>
</evidence>
<feature type="domain" description="Nascent polypeptide-associated complex subunit alpha-like UBA" evidence="2">
    <location>
        <begin position="83"/>
        <end position="123"/>
    </location>
</feature>
<sequence>MAEEPQPASVHEGAQTPAAPASSAEDRKAAAAMSKLDAHQHDDEAAAPKKGVDAEALGKAMKNLDIKENNNVPPKKEETKKVVKVNPADVALLVDQLELTKPKATELLKANEGDLVKAMTAFVAVS</sequence>
<feature type="compositionally biased region" description="Basic and acidic residues" evidence="1">
    <location>
        <begin position="36"/>
        <end position="53"/>
    </location>
</feature>
<proteinExistence type="predicted"/>
<feature type="compositionally biased region" description="Basic and acidic residues" evidence="1">
    <location>
        <begin position="62"/>
        <end position="81"/>
    </location>
</feature>
<feature type="region of interest" description="Disordered" evidence="1">
    <location>
        <begin position="1"/>
        <end position="81"/>
    </location>
</feature>
<protein>
    <recommendedName>
        <fullName evidence="2">Nascent polypeptide-associated complex subunit alpha-like UBA domain-containing protein</fullName>
    </recommendedName>
</protein>
<dbReference type="Proteomes" id="UP001492380">
    <property type="component" value="Unassembled WGS sequence"/>
</dbReference>
<dbReference type="InterPro" id="IPR038922">
    <property type="entry name" value="HYPK_UBA"/>
</dbReference>
<organism evidence="3 4">
    <name type="scientific">Phyllosticta capitalensis</name>
    <dbReference type="NCBI Taxonomy" id="121624"/>
    <lineage>
        <taxon>Eukaryota</taxon>
        <taxon>Fungi</taxon>
        <taxon>Dikarya</taxon>
        <taxon>Ascomycota</taxon>
        <taxon>Pezizomycotina</taxon>
        <taxon>Dothideomycetes</taxon>
        <taxon>Dothideomycetes incertae sedis</taxon>
        <taxon>Botryosphaeriales</taxon>
        <taxon>Phyllostictaceae</taxon>
        <taxon>Phyllosticta</taxon>
    </lineage>
</organism>
<accession>A0ABR1YTD2</accession>
<dbReference type="EMBL" id="JBBWRZ010000004">
    <property type="protein sequence ID" value="KAK8237788.1"/>
    <property type="molecule type" value="Genomic_DNA"/>
</dbReference>
<reference evidence="3 4" key="1">
    <citation type="submission" date="2024-04" db="EMBL/GenBank/DDBJ databases">
        <title>Phyllosticta paracitricarpa is synonymous to the EU quarantine fungus P. citricarpa based on phylogenomic analyses.</title>
        <authorList>
            <consortium name="Lawrence Berkeley National Laboratory"/>
            <person name="Van Ingen-Buijs V.A."/>
            <person name="Van Westerhoven A.C."/>
            <person name="Haridas S."/>
            <person name="Skiadas P."/>
            <person name="Martin F."/>
            <person name="Groenewald J.Z."/>
            <person name="Crous P.W."/>
            <person name="Seidl M.F."/>
        </authorList>
    </citation>
    <scope>NUCLEOTIDE SEQUENCE [LARGE SCALE GENOMIC DNA]</scope>
    <source>
        <strain evidence="3 4">CBS 123374</strain>
    </source>
</reference>
<dbReference type="PANTHER" id="PTHR31184">
    <property type="entry name" value="HUNTINGTIN-INTERACTING PROTEIN K FAMILY MEMBER"/>
    <property type="match status" value="1"/>
</dbReference>
<evidence type="ECO:0000259" key="2">
    <source>
        <dbReference type="Pfam" id="PF19026"/>
    </source>
</evidence>
<dbReference type="Gene3D" id="1.10.8.10">
    <property type="entry name" value="DNA helicase RuvA subunit, C-terminal domain"/>
    <property type="match status" value="1"/>
</dbReference>
<comment type="caution">
    <text evidence="3">The sequence shown here is derived from an EMBL/GenBank/DDBJ whole genome shotgun (WGS) entry which is preliminary data.</text>
</comment>
<name>A0ABR1YTD2_9PEZI</name>
<dbReference type="InterPro" id="IPR044034">
    <property type="entry name" value="NAC-like_UBA"/>
</dbReference>
<dbReference type="PANTHER" id="PTHR31184:SF2">
    <property type="entry name" value="HUNTINGTIN-INTERACTING PROTEIN K"/>
    <property type="match status" value="1"/>
</dbReference>
<dbReference type="InterPro" id="IPR052617">
    <property type="entry name" value="Huntingtin-int_K"/>
</dbReference>
<evidence type="ECO:0000256" key="1">
    <source>
        <dbReference type="SAM" id="MobiDB-lite"/>
    </source>
</evidence>
<gene>
    <name evidence="3" type="ORF">HDK90DRAFT_204255</name>
</gene>
<keyword evidence="4" id="KW-1185">Reference proteome</keyword>
<evidence type="ECO:0000313" key="4">
    <source>
        <dbReference type="Proteomes" id="UP001492380"/>
    </source>
</evidence>